<keyword evidence="1" id="KW-0175">Coiled coil</keyword>
<evidence type="ECO:0000256" key="1">
    <source>
        <dbReference type="SAM" id="Coils"/>
    </source>
</evidence>
<gene>
    <name evidence="2" type="ORF">O1G21_03170</name>
</gene>
<organism evidence="2 3">
    <name type="scientific">Kitasatospora cathayae</name>
    <dbReference type="NCBI Taxonomy" id="3004092"/>
    <lineage>
        <taxon>Bacteria</taxon>
        <taxon>Bacillati</taxon>
        <taxon>Actinomycetota</taxon>
        <taxon>Actinomycetes</taxon>
        <taxon>Kitasatosporales</taxon>
        <taxon>Streptomycetaceae</taxon>
        <taxon>Kitasatospora</taxon>
    </lineage>
</organism>
<reference evidence="3" key="1">
    <citation type="submission" date="2022-12" db="EMBL/GenBank/DDBJ databases">
        <authorList>
            <person name="Mo P."/>
        </authorList>
    </citation>
    <scope>NUCLEOTIDE SEQUENCE [LARGE SCALE GENOMIC DNA]</scope>
    <source>
        <strain evidence="3">HUAS 3-15</strain>
    </source>
</reference>
<name>A0ABY7PWY2_9ACTN</name>
<accession>A0ABY7PWY2</accession>
<keyword evidence="3" id="KW-1185">Reference proteome</keyword>
<protein>
    <submittedName>
        <fullName evidence="2">Uncharacterized protein</fullName>
    </submittedName>
</protein>
<sequence length="221" mass="23785">MVDPEALERIAARRAELDGLEEQLVKQLVKVRAERDELAVAEQVLTRMNEQSTGERAVGAPTSAQVGGRPVLLVPHRRDSQDVSKPVDLLAKGCPVLKGCLVWRLRPYAVRMSSRLSVAVCPGREIAYPAALQRLAGMGGIPLVCFECKCGATHLVVVSPDGAEVVASGGGYLRARFELLGWVRSTVFAEGGAFRHYMVPDADRSLLDGFLALLAARVPGT</sequence>
<evidence type="ECO:0000313" key="2">
    <source>
        <dbReference type="EMBL" id="WBP84945.1"/>
    </source>
</evidence>
<dbReference type="Proteomes" id="UP001212821">
    <property type="component" value="Chromosome"/>
</dbReference>
<dbReference type="EMBL" id="CP115450">
    <property type="protein sequence ID" value="WBP84945.1"/>
    <property type="molecule type" value="Genomic_DNA"/>
</dbReference>
<dbReference type="RefSeq" id="WP_270140530.1">
    <property type="nucleotide sequence ID" value="NZ_CP115450.1"/>
</dbReference>
<proteinExistence type="predicted"/>
<evidence type="ECO:0000313" key="3">
    <source>
        <dbReference type="Proteomes" id="UP001212821"/>
    </source>
</evidence>
<feature type="coiled-coil region" evidence="1">
    <location>
        <begin position="17"/>
        <end position="51"/>
    </location>
</feature>